<protein>
    <submittedName>
        <fullName evidence="9">Ras and EF-hand domain-containing protein homolog</fullName>
    </submittedName>
</protein>
<dbReference type="SMART" id="SM00176">
    <property type="entry name" value="RAN"/>
    <property type="match status" value="1"/>
</dbReference>
<dbReference type="PRINTS" id="PR00449">
    <property type="entry name" value="RASTRNSFRMNG"/>
</dbReference>
<evidence type="ECO:0000256" key="1">
    <source>
        <dbReference type="ARBA" id="ARBA00004496"/>
    </source>
</evidence>
<evidence type="ECO:0000256" key="5">
    <source>
        <dbReference type="ARBA" id="ARBA00023054"/>
    </source>
</evidence>
<dbReference type="SMART" id="SM00054">
    <property type="entry name" value="EFh"/>
    <property type="match status" value="2"/>
</dbReference>
<evidence type="ECO:0000256" key="4">
    <source>
        <dbReference type="ARBA" id="ARBA00022837"/>
    </source>
</evidence>
<feature type="compositionally biased region" description="Low complexity" evidence="7">
    <location>
        <begin position="421"/>
        <end position="438"/>
    </location>
</feature>
<dbReference type="EMBL" id="LR789585">
    <property type="protein sequence ID" value="CAB3265447.1"/>
    <property type="molecule type" value="mRNA"/>
</dbReference>
<keyword evidence="5" id="KW-0175">Coiled coil</keyword>
<accession>A0A6F9DPT2</accession>
<keyword evidence="6" id="KW-0342">GTP-binding</keyword>
<dbReference type="SUPFAM" id="SSF52540">
    <property type="entry name" value="P-loop containing nucleoside triphosphate hydrolases"/>
    <property type="match status" value="1"/>
</dbReference>
<dbReference type="PROSITE" id="PS00018">
    <property type="entry name" value="EF_HAND_1"/>
    <property type="match status" value="1"/>
</dbReference>
<dbReference type="PANTHER" id="PTHR47977">
    <property type="entry name" value="RAS-RELATED PROTEIN RAB"/>
    <property type="match status" value="1"/>
</dbReference>
<dbReference type="FunFam" id="3.40.50.300:FF:001348">
    <property type="entry name" value="Ras and EF-hand domain-containing protein"/>
    <property type="match status" value="1"/>
</dbReference>
<feature type="region of interest" description="Disordered" evidence="7">
    <location>
        <begin position="342"/>
        <end position="370"/>
    </location>
</feature>
<evidence type="ECO:0000256" key="6">
    <source>
        <dbReference type="ARBA" id="ARBA00023134"/>
    </source>
</evidence>
<dbReference type="InterPro" id="IPR018247">
    <property type="entry name" value="EF_Hand_1_Ca_BS"/>
</dbReference>
<evidence type="ECO:0000256" key="7">
    <source>
        <dbReference type="SAM" id="MobiDB-lite"/>
    </source>
</evidence>
<gene>
    <name evidence="9" type="primary">Rasef</name>
</gene>
<feature type="compositionally biased region" description="Basic residues" evidence="7">
    <location>
        <begin position="507"/>
        <end position="516"/>
    </location>
</feature>
<dbReference type="SMART" id="SM00175">
    <property type="entry name" value="RAB"/>
    <property type="match status" value="1"/>
</dbReference>
<dbReference type="Pfam" id="PF13499">
    <property type="entry name" value="EF-hand_7"/>
    <property type="match status" value="1"/>
</dbReference>
<sequence length="764" mass="85912">MATIGDEDDAVLHKAKELFSVCDKEGKGYINKVDMQHLNGTLPLNGKQLEEVFDSLDNDGNGFLTFEEFSDGFGGFLRLHSQSESTHDTESSDNFANDETYSTSVVEDDSENILRDVINRLVSNYSLDKGNEKVILDLCRRVQEDKDMQGNTVEEFIHLVVHELNAAKSEKSALERLLKERSVSHEDEVRQLYQEMERQINEERDKTLNEEVQKERSLSLALREELKEKERQLDAVQQQHESLEQQIMNLSSGKDEVKSENSQLVQLNQSLMEDLQNAQRDLEATQIRMATIKQQKDSQEEIQLAEQEAHKLDLEKKSLIKQLEMLRDQNRKLQDDKDEVLERSKHFQTPPSKQLSTSTPKHKTPLFTQGSNVGKYFQTELNGHSFIQSPVIHEDDEESEGHNVEVEVNGHLNATEVDGKIQLSSSTTQSDSSSSISDEVNHPRSSRSQNSSIRRKTKSKHSKGSREQTPSESSAKERQLNAETNGSQKHNSAGLHHRKRTENEKRARARFYRKLSKNPYASSSSSGEDGFETQNVNGNVGNGDHQQHIVTRTDTEAVATNHDPDRVYKIVFVGNSGVGKTSFIQQFVSSTFVPNLAATIGVDYQVKTLAVDGQLIALQLWDTAGQERYRSITRQYFRKADGVVVMYDVTNEKSFLAVRNWMQSVQEGADPTAVILLLGNKNDIASSRTRQVTPKEGTKLAEEYGAKFSETSAKSGDNITSSMILFAGDLTRLEDEQRDSVLSLAASDEEAKKAACCAGRRGSM</sequence>
<dbReference type="InterPro" id="IPR005225">
    <property type="entry name" value="Small_GTP-bd"/>
</dbReference>
<name>A0A6F9DPT2_9ASCI</name>
<feature type="compositionally biased region" description="Polar residues" evidence="7">
    <location>
        <begin position="481"/>
        <end position="491"/>
    </location>
</feature>
<dbReference type="InterPro" id="IPR027417">
    <property type="entry name" value="P-loop_NTPase"/>
</dbReference>
<keyword evidence="3" id="KW-0547">Nucleotide-binding</keyword>
<dbReference type="Pfam" id="PF00071">
    <property type="entry name" value="Ras"/>
    <property type="match status" value="1"/>
</dbReference>
<dbReference type="GO" id="GO:0005525">
    <property type="term" value="F:GTP binding"/>
    <property type="evidence" value="ECO:0007669"/>
    <property type="project" value="UniProtKB-KW"/>
</dbReference>
<dbReference type="SMART" id="SM00174">
    <property type="entry name" value="RHO"/>
    <property type="match status" value="1"/>
</dbReference>
<dbReference type="Gene3D" id="1.10.238.10">
    <property type="entry name" value="EF-hand"/>
    <property type="match status" value="1"/>
</dbReference>
<comment type="subcellular location">
    <subcellularLocation>
        <location evidence="1">Cytoplasm</location>
    </subcellularLocation>
</comment>
<proteinExistence type="evidence at transcript level"/>
<dbReference type="CDD" id="cd00154">
    <property type="entry name" value="Rab"/>
    <property type="match status" value="1"/>
</dbReference>
<dbReference type="SMART" id="SM00177">
    <property type="entry name" value="ARF"/>
    <property type="match status" value="1"/>
</dbReference>
<feature type="compositionally biased region" description="Polar residues" evidence="7">
    <location>
        <begin position="519"/>
        <end position="539"/>
    </location>
</feature>
<dbReference type="PROSITE" id="PS51417">
    <property type="entry name" value="ARF"/>
    <property type="match status" value="1"/>
</dbReference>
<dbReference type="Gene3D" id="3.40.50.300">
    <property type="entry name" value="P-loop containing nucleotide triphosphate hydrolases"/>
    <property type="match status" value="1"/>
</dbReference>
<dbReference type="InterPro" id="IPR001806">
    <property type="entry name" value="Small_GTPase"/>
</dbReference>
<feature type="domain" description="EF-hand" evidence="8">
    <location>
        <begin position="44"/>
        <end position="79"/>
    </location>
</feature>
<dbReference type="GO" id="GO:0005737">
    <property type="term" value="C:cytoplasm"/>
    <property type="evidence" value="ECO:0007669"/>
    <property type="project" value="UniProtKB-SubCell"/>
</dbReference>
<evidence type="ECO:0000256" key="3">
    <source>
        <dbReference type="ARBA" id="ARBA00022741"/>
    </source>
</evidence>
<evidence type="ECO:0000313" key="9">
    <source>
        <dbReference type="EMBL" id="CAB3265447.1"/>
    </source>
</evidence>
<dbReference type="AlphaFoldDB" id="A0A6F9DPT2"/>
<dbReference type="InterPro" id="IPR011992">
    <property type="entry name" value="EF-hand-dom_pair"/>
</dbReference>
<evidence type="ECO:0000256" key="2">
    <source>
        <dbReference type="ARBA" id="ARBA00022490"/>
    </source>
</evidence>
<dbReference type="InterPro" id="IPR002048">
    <property type="entry name" value="EF_hand_dom"/>
</dbReference>
<feature type="region of interest" description="Disordered" evidence="7">
    <location>
        <begin position="417"/>
        <end position="545"/>
    </location>
</feature>
<dbReference type="SUPFAM" id="SSF47473">
    <property type="entry name" value="EF-hand"/>
    <property type="match status" value="1"/>
</dbReference>
<organism evidence="9">
    <name type="scientific">Phallusia mammillata</name>
    <dbReference type="NCBI Taxonomy" id="59560"/>
    <lineage>
        <taxon>Eukaryota</taxon>
        <taxon>Metazoa</taxon>
        <taxon>Chordata</taxon>
        <taxon>Tunicata</taxon>
        <taxon>Ascidiacea</taxon>
        <taxon>Phlebobranchia</taxon>
        <taxon>Ascidiidae</taxon>
        <taxon>Phallusia</taxon>
    </lineage>
</organism>
<feature type="compositionally biased region" description="Basic residues" evidence="7">
    <location>
        <begin position="453"/>
        <end position="463"/>
    </location>
</feature>
<dbReference type="SMART" id="SM00173">
    <property type="entry name" value="RAS"/>
    <property type="match status" value="1"/>
</dbReference>
<keyword evidence="4" id="KW-0106">Calcium</keyword>
<dbReference type="InterPro" id="IPR050227">
    <property type="entry name" value="Rab"/>
</dbReference>
<feature type="compositionally biased region" description="Polar residues" evidence="7">
    <location>
        <begin position="347"/>
        <end position="359"/>
    </location>
</feature>
<evidence type="ECO:0000259" key="8">
    <source>
        <dbReference type="PROSITE" id="PS50222"/>
    </source>
</evidence>
<dbReference type="PROSITE" id="PS51420">
    <property type="entry name" value="RHO"/>
    <property type="match status" value="1"/>
</dbReference>
<reference evidence="9" key="1">
    <citation type="submission" date="2020-04" db="EMBL/GenBank/DDBJ databases">
        <authorList>
            <person name="Neveu A P."/>
        </authorList>
    </citation>
    <scope>NUCLEOTIDE SEQUENCE</scope>
    <source>
        <tissue evidence="9">Whole embryo</tissue>
    </source>
</reference>
<dbReference type="NCBIfam" id="TIGR00231">
    <property type="entry name" value="small_GTP"/>
    <property type="match status" value="1"/>
</dbReference>
<dbReference type="PROSITE" id="PS51419">
    <property type="entry name" value="RAB"/>
    <property type="match status" value="1"/>
</dbReference>
<dbReference type="CDD" id="cd00051">
    <property type="entry name" value="EFh"/>
    <property type="match status" value="1"/>
</dbReference>
<dbReference type="PROSITE" id="PS51421">
    <property type="entry name" value="RAS"/>
    <property type="match status" value="1"/>
</dbReference>
<keyword evidence="2" id="KW-0963">Cytoplasm</keyword>
<dbReference type="GO" id="GO:0005509">
    <property type="term" value="F:calcium ion binding"/>
    <property type="evidence" value="ECO:0007669"/>
    <property type="project" value="InterPro"/>
</dbReference>
<dbReference type="GO" id="GO:0003924">
    <property type="term" value="F:GTPase activity"/>
    <property type="evidence" value="ECO:0007669"/>
    <property type="project" value="InterPro"/>
</dbReference>
<dbReference type="PROSITE" id="PS50222">
    <property type="entry name" value="EF_HAND_2"/>
    <property type="match status" value="1"/>
</dbReference>